<feature type="domain" description="Peptidase M12B" evidence="2">
    <location>
        <begin position="251"/>
        <end position="434"/>
    </location>
</feature>
<keyword evidence="4" id="KW-1185">Reference proteome</keyword>
<protein>
    <submittedName>
        <fullName evidence="3">T9SS type A sorting domain-containing protein</fullName>
    </submittedName>
</protein>
<dbReference type="InterPro" id="IPR045474">
    <property type="entry name" value="GEVED"/>
</dbReference>
<evidence type="ECO:0000313" key="4">
    <source>
        <dbReference type="Proteomes" id="UP000321580"/>
    </source>
</evidence>
<name>A0A5C6RIG0_9BACT</name>
<dbReference type="SUPFAM" id="SSF55486">
    <property type="entry name" value="Metalloproteases ('zincins'), catalytic domain"/>
    <property type="match status" value="1"/>
</dbReference>
<evidence type="ECO:0000259" key="2">
    <source>
        <dbReference type="PROSITE" id="PS50215"/>
    </source>
</evidence>
<gene>
    <name evidence="3" type="ORF">FRY97_15695</name>
</gene>
<keyword evidence="1" id="KW-1133">Transmembrane helix</keyword>
<feature type="transmembrane region" description="Helical" evidence="1">
    <location>
        <begin position="39"/>
        <end position="58"/>
    </location>
</feature>
<dbReference type="InterPro" id="IPR001590">
    <property type="entry name" value="Peptidase_M12B"/>
</dbReference>
<evidence type="ECO:0000313" key="3">
    <source>
        <dbReference type="EMBL" id="TXB62081.1"/>
    </source>
</evidence>
<reference evidence="3 4" key="1">
    <citation type="submission" date="2019-08" db="EMBL/GenBank/DDBJ databases">
        <title>Genome of Phaeodactylibacter luteus.</title>
        <authorList>
            <person name="Bowman J.P."/>
        </authorList>
    </citation>
    <scope>NUCLEOTIDE SEQUENCE [LARGE SCALE GENOMIC DNA]</scope>
    <source>
        <strain evidence="3 4">KCTC 42180</strain>
    </source>
</reference>
<comment type="caution">
    <text evidence="3">The sequence shown here is derived from an EMBL/GenBank/DDBJ whole genome shotgun (WGS) entry which is preliminary data.</text>
</comment>
<dbReference type="InterPro" id="IPR026444">
    <property type="entry name" value="Secre_tail"/>
</dbReference>
<dbReference type="NCBIfam" id="TIGR04183">
    <property type="entry name" value="Por_Secre_tail"/>
    <property type="match status" value="1"/>
</dbReference>
<evidence type="ECO:0000256" key="1">
    <source>
        <dbReference type="SAM" id="Phobius"/>
    </source>
</evidence>
<dbReference type="GO" id="GO:0006508">
    <property type="term" value="P:proteolysis"/>
    <property type="evidence" value="ECO:0007669"/>
    <property type="project" value="InterPro"/>
</dbReference>
<dbReference type="Gene3D" id="3.40.390.10">
    <property type="entry name" value="Collagenase (Catalytic Domain)"/>
    <property type="match status" value="1"/>
</dbReference>
<keyword evidence="1" id="KW-0812">Transmembrane</keyword>
<sequence length="832" mass="88375">MHSERESFARFVACGSNRGCLFITLFFHLEILRISMKNLFTSICLLLAVGLFGQGAVLKPAELVSASKAKGAPFATAAVFEVSNARVSLGDEAPSTYELLQLKEADYQALLQESPDEMTFALPSFGRQALALELVKVDLFAEGFQVTESHTEQAADVDLGVHYRGVIKGLPGSVAAISIFPDAVMGLMSSAETGNLVLGQLEGSRNQEAYILYNDQDILQRQSYDCATPDDGETYTREDLMPQVTTRALSDCVRLYFEVDYDIFQNKGGTQGATNYTTGIFNEMATLYANENINTVISEIFVWTSTSPYSSTSSSGMLSDFQNYRNSWNGDLAQLLSYQASGGVAAGFSGLCNSNRDNSMSFSSIGSSYAQVPTYSFTVMVVTHEFGHLFGSRHTHACVWNGNNTAIDGCAGYVEGNCSRPGNPSNGGTIMSYCHVQSVGINFNLGFGPQPGNVIRNRVSNASCLQACDGGGGGNGCEDNEINLTINLDNYPGETTWQITNSGGSTVASGGSYSGAGSTVSESICLPDGCYDFTIFDSYGDGICCGYGNGSYSLTDGSTVLASGGSFASSETTNFCIGGTPPPPPVNYCGSEGSNSSYEWIQRIQFGSINNTSGNDGGYGDYTSLSTALTPGGSVSVTLVPGFSSSTYTEYWRLWIDYNQDGDFDDAGEQIGQGSGTGTLSGTLSVSSSALPGTTRLRVAMKYNAYGTPCETFSYGEVEDYTVTIGSALPGENEVAAEATGLEGGGERAAGFQLFPNPANGHLHVNYRAAEAGTVDITVVDVMGRVLEARTEGAVVGENVFHLDTGTFPEGTYIIRLQQHGQQFTERAVISH</sequence>
<dbReference type="OrthoDB" id="9792152at2"/>
<dbReference type="InterPro" id="IPR024079">
    <property type="entry name" value="MetalloPept_cat_dom_sf"/>
</dbReference>
<dbReference type="EMBL" id="VOOR01000037">
    <property type="protein sequence ID" value="TXB62081.1"/>
    <property type="molecule type" value="Genomic_DNA"/>
</dbReference>
<dbReference type="Pfam" id="PF18962">
    <property type="entry name" value="Por_Secre_tail"/>
    <property type="match status" value="1"/>
</dbReference>
<dbReference type="Pfam" id="PF13688">
    <property type="entry name" value="Reprolysin_5"/>
    <property type="match status" value="1"/>
</dbReference>
<dbReference type="PROSITE" id="PS50215">
    <property type="entry name" value="ADAM_MEPRO"/>
    <property type="match status" value="1"/>
</dbReference>
<proteinExistence type="predicted"/>
<keyword evidence="1" id="KW-0472">Membrane</keyword>
<dbReference type="Proteomes" id="UP000321580">
    <property type="component" value="Unassembled WGS sequence"/>
</dbReference>
<dbReference type="AlphaFoldDB" id="A0A5C6RIG0"/>
<dbReference type="GO" id="GO:0004222">
    <property type="term" value="F:metalloendopeptidase activity"/>
    <property type="evidence" value="ECO:0007669"/>
    <property type="project" value="InterPro"/>
</dbReference>
<organism evidence="3 4">
    <name type="scientific">Phaeodactylibacter luteus</name>
    <dbReference type="NCBI Taxonomy" id="1564516"/>
    <lineage>
        <taxon>Bacteria</taxon>
        <taxon>Pseudomonadati</taxon>
        <taxon>Bacteroidota</taxon>
        <taxon>Saprospiria</taxon>
        <taxon>Saprospirales</taxon>
        <taxon>Haliscomenobacteraceae</taxon>
        <taxon>Phaeodactylibacter</taxon>
    </lineage>
</organism>
<dbReference type="Pfam" id="PF20009">
    <property type="entry name" value="GEVED"/>
    <property type="match status" value="1"/>
</dbReference>
<accession>A0A5C6RIG0</accession>